<feature type="compositionally biased region" description="Basic residues" evidence="1">
    <location>
        <begin position="1"/>
        <end position="10"/>
    </location>
</feature>
<dbReference type="EMBL" id="KZ613466">
    <property type="protein sequence ID" value="PMD27351.1"/>
    <property type="molecule type" value="Genomic_DNA"/>
</dbReference>
<accession>A0A2J6QM72</accession>
<name>A0A2J6QM72_9HELO</name>
<evidence type="ECO:0000256" key="1">
    <source>
        <dbReference type="SAM" id="MobiDB-lite"/>
    </source>
</evidence>
<dbReference type="OrthoDB" id="3552678at2759"/>
<evidence type="ECO:0000313" key="3">
    <source>
        <dbReference type="Proteomes" id="UP000235672"/>
    </source>
</evidence>
<dbReference type="STRING" id="1745343.A0A2J6QM72"/>
<reference evidence="2 3" key="1">
    <citation type="submission" date="2016-05" db="EMBL/GenBank/DDBJ databases">
        <title>A degradative enzymes factory behind the ericoid mycorrhizal symbiosis.</title>
        <authorList>
            <consortium name="DOE Joint Genome Institute"/>
            <person name="Martino E."/>
            <person name="Morin E."/>
            <person name="Grelet G."/>
            <person name="Kuo A."/>
            <person name="Kohler A."/>
            <person name="Daghino S."/>
            <person name="Barry K."/>
            <person name="Choi C."/>
            <person name="Cichocki N."/>
            <person name="Clum A."/>
            <person name="Copeland A."/>
            <person name="Hainaut M."/>
            <person name="Haridas S."/>
            <person name="Labutti K."/>
            <person name="Lindquist E."/>
            <person name="Lipzen A."/>
            <person name="Khouja H.-R."/>
            <person name="Murat C."/>
            <person name="Ohm R."/>
            <person name="Olson A."/>
            <person name="Spatafora J."/>
            <person name="Veneault-Fourrey C."/>
            <person name="Henrissat B."/>
            <person name="Grigoriev I."/>
            <person name="Martin F."/>
            <person name="Perotto S."/>
        </authorList>
    </citation>
    <scope>NUCLEOTIDE SEQUENCE [LARGE SCALE GENOMIC DNA]</scope>
    <source>
        <strain evidence="2 3">UAMH 7357</strain>
    </source>
</reference>
<proteinExistence type="predicted"/>
<organism evidence="2 3">
    <name type="scientific">Hyaloscypha hepaticicola</name>
    <dbReference type="NCBI Taxonomy" id="2082293"/>
    <lineage>
        <taxon>Eukaryota</taxon>
        <taxon>Fungi</taxon>
        <taxon>Dikarya</taxon>
        <taxon>Ascomycota</taxon>
        <taxon>Pezizomycotina</taxon>
        <taxon>Leotiomycetes</taxon>
        <taxon>Helotiales</taxon>
        <taxon>Hyaloscyphaceae</taxon>
        <taxon>Hyaloscypha</taxon>
    </lineage>
</organism>
<sequence length="282" mass="31603">MAGGKKKKKSATNPARAVATTSIASKTKELPEPEVELAPLNKANNTKETQRTEQIAPATSTLVPNEKTLTAEEFEKQLEESELQVLVEKHAQKSKRDAARQKSRLETDRRVLRGQAESLNTRKWLPPELMEEILDLVKAESRFTGQSTELLVNAKQATEEELTIRLWTLQQALLGSGFIAEKVNLALRQVLNISDKIGMGNKDTIWGLEEALDWLARNCPREELPDYENSLRKTAGLPRSQSGWLLQNALCIMSLLEYQKPPSTAPYHQGQLRPVSNPTQDI</sequence>
<feature type="region of interest" description="Disordered" evidence="1">
    <location>
        <begin position="1"/>
        <end position="57"/>
    </location>
</feature>
<dbReference type="Proteomes" id="UP000235672">
    <property type="component" value="Unassembled WGS sequence"/>
</dbReference>
<evidence type="ECO:0000313" key="2">
    <source>
        <dbReference type="EMBL" id="PMD27351.1"/>
    </source>
</evidence>
<feature type="region of interest" description="Disordered" evidence="1">
    <location>
        <begin position="263"/>
        <end position="282"/>
    </location>
</feature>
<dbReference type="AlphaFoldDB" id="A0A2J6QM72"/>
<gene>
    <name evidence="2" type="ORF">NA56DRAFT_233017</name>
</gene>
<keyword evidence="3" id="KW-1185">Reference proteome</keyword>
<protein>
    <submittedName>
        <fullName evidence="2">Uncharacterized protein</fullName>
    </submittedName>
</protein>